<evidence type="ECO:0000256" key="2">
    <source>
        <dbReference type="ARBA" id="ARBA00022722"/>
    </source>
</evidence>
<feature type="binding site" evidence="8">
    <location>
        <position position="635"/>
    </location>
    <ligand>
        <name>Zn(2+)</name>
        <dbReference type="ChEBI" id="CHEBI:29105"/>
        <note>ligand shared between dimeric partners</note>
    </ligand>
</feature>
<keyword evidence="8" id="KW-0997">Cell inner membrane</keyword>
<dbReference type="Pfam" id="PF10150">
    <property type="entry name" value="RNase_E_G"/>
    <property type="match status" value="1"/>
</dbReference>
<dbReference type="Gene3D" id="3.40.1260.20">
    <property type="entry name" value="Ribonuclease E, catalytic domain"/>
    <property type="match status" value="1"/>
</dbReference>
<comment type="subunit">
    <text evidence="8">Homotetramer formed by a dimer of dimers.</text>
</comment>
<dbReference type="HAMAP" id="MF_00970">
    <property type="entry name" value="RNase_E"/>
    <property type="match status" value="1"/>
</dbReference>
<dbReference type="GO" id="GO:0000287">
    <property type="term" value="F:magnesium ion binding"/>
    <property type="evidence" value="ECO:0007669"/>
    <property type="project" value="UniProtKB-UniRule"/>
</dbReference>
<feature type="compositionally biased region" description="Basic and acidic residues" evidence="9">
    <location>
        <begin position="852"/>
        <end position="867"/>
    </location>
</feature>
<keyword evidence="6 8" id="KW-0460">Magnesium</keyword>
<keyword evidence="8" id="KW-0820">tRNA-binding</keyword>
<feature type="compositionally biased region" description="Basic residues" evidence="9">
    <location>
        <begin position="193"/>
        <end position="211"/>
    </location>
</feature>
<feature type="binding site" evidence="8">
    <location>
        <position position="574"/>
    </location>
    <ligand>
        <name>Mg(2+)</name>
        <dbReference type="ChEBI" id="CHEBI:18420"/>
        <note>catalytic</note>
    </ligand>
</feature>
<evidence type="ECO:0000259" key="10">
    <source>
        <dbReference type="Pfam" id="PF10150"/>
    </source>
</evidence>
<dbReference type="Gene3D" id="2.40.50.140">
    <property type="entry name" value="Nucleic acid-binding proteins"/>
    <property type="match status" value="2"/>
</dbReference>
<feature type="binding site" evidence="8">
    <location>
        <position position="531"/>
    </location>
    <ligand>
        <name>Mg(2+)</name>
        <dbReference type="ChEBI" id="CHEBI:18420"/>
        <note>catalytic</note>
    </ligand>
</feature>
<comment type="catalytic activity">
    <reaction evidence="8">
        <text>Endonucleolytic cleavage of single-stranded RNA in A- and U-rich regions.</text>
        <dbReference type="EC" id="3.1.26.12"/>
    </reaction>
</comment>
<proteinExistence type="inferred from homology"/>
<dbReference type="NCBIfam" id="TIGR00757">
    <property type="entry name" value="RNaseEG"/>
    <property type="match status" value="1"/>
</dbReference>
<feature type="compositionally biased region" description="Basic and acidic residues" evidence="9">
    <location>
        <begin position="745"/>
        <end position="756"/>
    </location>
</feature>
<evidence type="ECO:0000256" key="4">
    <source>
        <dbReference type="ARBA" id="ARBA00022759"/>
    </source>
</evidence>
<accession>A0A2A4YW19</accession>
<keyword evidence="8" id="KW-0698">rRNA processing</keyword>
<dbReference type="InterPro" id="IPR048583">
    <property type="entry name" value="RNase_E_G_thioredoxin-like"/>
</dbReference>
<dbReference type="CDD" id="cd04453">
    <property type="entry name" value="S1_RNase_E"/>
    <property type="match status" value="1"/>
</dbReference>
<keyword evidence="8" id="KW-0472">Membrane</keyword>
<keyword evidence="1 8" id="KW-0963">Cytoplasm</keyword>
<dbReference type="GO" id="GO:0006364">
    <property type="term" value="P:rRNA processing"/>
    <property type="evidence" value="ECO:0007669"/>
    <property type="project" value="UniProtKB-UniRule"/>
</dbReference>
<feature type="binding site" evidence="8">
    <location>
        <position position="632"/>
    </location>
    <ligand>
        <name>Zn(2+)</name>
        <dbReference type="ChEBI" id="CHEBI:29105"/>
        <note>ligand shared between dimeric partners</note>
    </ligand>
</feature>
<dbReference type="PANTHER" id="PTHR30001">
    <property type="entry name" value="RIBONUCLEASE"/>
    <property type="match status" value="1"/>
</dbReference>
<comment type="subcellular location">
    <subcellularLocation>
        <location evidence="8">Cytoplasm</location>
    </subcellularLocation>
    <subcellularLocation>
        <location evidence="8">Cell inner membrane</location>
        <topology evidence="8">Peripheral membrane protein</topology>
        <orientation evidence="8">Cytoplasmic side</orientation>
    </subcellularLocation>
</comment>
<evidence type="ECO:0000256" key="1">
    <source>
        <dbReference type="ARBA" id="ARBA00022490"/>
    </source>
</evidence>
<feature type="region of interest" description="Required for zinc-mediated homotetramerization and catalytic activity" evidence="8">
    <location>
        <begin position="632"/>
        <end position="635"/>
    </location>
</feature>
<feature type="compositionally biased region" description="Basic residues" evidence="9">
    <location>
        <begin position="773"/>
        <end position="791"/>
    </location>
</feature>
<feature type="region of interest" description="Disordered" evidence="9">
    <location>
        <begin position="100"/>
        <end position="225"/>
    </location>
</feature>
<keyword evidence="8" id="KW-1003">Cell membrane</keyword>
<dbReference type="InterPro" id="IPR019307">
    <property type="entry name" value="RNA-bd_AU-1/RNase_E/G"/>
</dbReference>
<dbReference type="InterPro" id="IPR028878">
    <property type="entry name" value="RNase_E"/>
</dbReference>
<keyword evidence="8" id="KW-0819">tRNA processing</keyword>
<evidence type="ECO:0000256" key="7">
    <source>
        <dbReference type="ARBA" id="ARBA00022884"/>
    </source>
</evidence>
<feature type="compositionally biased region" description="Basic and acidic residues" evidence="9">
    <location>
        <begin position="878"/>
        <end position="895"/>
    </location>
</feature>
<dbReference type="GO" id="GO:0006402">
    <property type="term" value="P:mRNA catabolic process"/>
    <property type="evidence" value="ECO:0007669"/>
    <property type="project" value="UniProtKB-UniRule"/>
</dbReference>
<dbReference type="EMBL" id="NVUS01000018">
    <property type="protein sequence ID" value="PCI98944.1"/>
    <property type="molecule type" value="Genomic_DNA"/>
</dbReference>
<dbReference type="EC" id="3.1.26.12" evidence="8"/>
<evidence type="ECO:0000256" key="8">
    <source>
        <dbReference type="HAMAP-Rule" id="MF_00970"/>
    </source>
</evidence>
<reference evidence="12" key="2">
    <citation type="journal article" date="2018" name="ISME J.">
        <title>A dynamic microbial community with high functional redundancy inhabits the cold, oxic subseafloor aquifer.</title>
        <authorList>
            <person name="Tully B.J."/>
            <person name="Wheat C.G."/>
            <person name="Glazer B.T."/>
            <person name="Huber J.A."/>
        </authorList>
    </citation>
    <scope>NUCLEOTIDE SEQUENCE</scope>
    <source>
        <strain evidence="12">NORP83</strain>
    </source>
</reference>
<dbReference type="GO" id="GO:0005737">
    <property type="term" value="C:cytoplasm"/>
    <property type="evidence" value="ECO:0007669"/>
    <property type="project" value="UniProtKB-SubCell"/>
</dbReference>
<dbReference type="GO" id="GO:0009898">
    <property type="term" value="C:cytoplasmic side of plasma membrane"/>
    <property type="evidence" value="ECO:0007669"/>
    <property type="project" value="UniProtKB-UniRule"/>
</dbReference>
<dbReference type="GO" id="GO:0008033">
    <property type="term" value="P:tRNA processing"/>
    <property type="evidence" value="ECO:0007669"/>
    <property type="project" value="UniProtKB-UniRule"/>
</dbReference>
<feature type="domain" description="RNA-binding protein AU-1/Ribonuclease E/G" evidence="10">
    <location>
        <begin position="349"/>
        <end position="619"/>
    </location>
</feature>
<dbReference type="GO" id="GO:0008995">
    <property type="term" value="F:ribonuclease E activity"/>
    <property type="evidence" value="ECO:0007669"/>
    <property type="project" value="UniProtKB-EC"/>
</dbReference>
<dbReference type="AlphaFoldDB" id="A0A2A4YW19"/>
<evidence type="ECO:0000259" key="11">
    <source>
        <dbReference type="Pfam" id="PF20833"/>
    </source>
</evidence>
<organism evidence="12">
    <name type="scientific">OCS116 cluster bacterium</name>
    <dbReference type="NCBI Taxonomy" id="2030921"/>
    <lineage>
        <taxon>Bacteria</taxon>
        <taxon>Pseudomonadati</taxon>
        <taxon>Pseudomonadota</taxon>
        <taxon>Alphaproteobacteria</taxon>
        <taxon>OCS116 cluster</taxon>
    </lineage>
</organism>
<feature type="compositionally biased region" description="Basic and acidic residues" evidence="9">
    <location>
        <begin position="100"/>
        <end position="110"/>
    </location>
</feature>
<keyword evidence="8" id="KW-0699">rRNA-binding</keyword>
<comment type="caution">
    <text evidence="12">The sequence shown here is derived from an EMBL/GenBank/DDBJ whole genome shotgun (WGS) entry which is preliminary data.</text>
</comment>
<feature type="region of interest" description="Disordered" evidence="9">
    <location>
        <begin position="731"/>
        <end position="936"/>
    </location>
</feature>
<evidence type="ECO:0000256" key="5">
    <source>
        <dbReference type="ARBA" id="ARBA00022801"/>
    </source>
</evidence>
<keyword evidence="8" id="KW-0862">Zinc</keyword>
<comment type="cofactor">
    <cofactor evidence="8">
        <name>Mg(2+)</name>
        <dbReference type="ChEBI" id="CHEBI:18420"/>
    </cofactor>
    <text evidence="8">Binds 1 Mg(2+) ion per subunit.</text>
</comment>
<reference key="1">
    <citation type="submission" date="2017-08" db="EMBL/GenBank/DDBJ databases">
        <title>A dynamic microbial community with high functional redundancy inhabits the cold, oxic subseafloor aquifer.</title>
        <authorList>
            <person name="Tully B.J."/>
            <person name="Wheat C.G."/>
            <person name="Glazer B.T."/>
            <person name="Huber J.A."/>
        </authorList>
    </citation>
    <scope>NUCLEOTIDE SEQUENCE [LARGE SCALE GENOMIC DNA]</scope>
</reference>
<feature type="domain" description="RNase E/G thioredoxin-like" evidence="11">
    <location>
        <begin position="631"/>
        <end position="714"/>
    </location>
</feature>
<dbReference type="GO" id="GO:0008270">
    <property type="term" value="F:zinc ion binding"/>
    <property type="evidence" value="ECO:0007669"/>
    <property type="project" value="UniProtKB-UniRule"/>
</dbReference>
<evidence type="ECO:0000256" key="9">
    <source>
        <dbReference type="SAM" id="MobiDB-lite"/>
    </source>
</evidence>
<keyword evidence="7 8" id="KW-0694">RNA-binding</keyword>
<comment type="cofactor">
    <cofactor evidence="8">
        <name>Zn(2+)</name>
        <dbReference type="ChEBI" id="CHEBI:29105"/>
    </cofactor>
    <text evidence="8">Binds 2 Zn(2+) ions per homotetramer.</text>
</comment>
<evidence type="ECO:0000256" key="6">
    <source>
        <dbReference type="ARBA" id="ARBA00022842"/>
    </source>
</evidence>
<dbReference type="InterPro" id="IPR012340">
    <property type="entry name" value="NA-bd_OB-fold"/>
</dbReference>
<keyword evidence="3 8" id="KW-0479">Metal-binding</keyword>
<keyword evidence="2 8" id="KW-0540">Nuclease</keyword>
<feature type="compositionally biased region" description="Basic residues" evidence="9">
    <location>
        <begin position="133"/>
        <end position="148"/>
    </location>
</feature>
<feature type="compositionally biased region" description="Basic and acidic residues" evidence="9">
    <location>
        <begin position="826"/>
        <end position="837"/>
    </location>
</feature>
<feature type="compositionally biased region" description="Acidic residues" evidence="9">
    <location>
        <begin position="118"/>
        <end position="127"/>
    </location>
</feature>
<feature type="compositionally biased region" description="Acidic residues" evidence="9">
    <location>
        <begin position="735"/>
        <end position="744"/>
    </location>
</feature>
<keyword evidence="4 8" id="KW-0255">Endonuclease</keyword>
<dbReference type="GO" id="GO:0019843">
    <property type="term" value="F:rRNA binding"/>
    <property type="evidence" value="ECO:0007669"/>
    <property type="project" value="UniProtKB-KW"/>
</dbReference>
<name>A0A2A4YW19_9PROT</name>
<dbReference type="GO" id="GO:0000049">
    <property type="term" value="F:tRNA binding"/>
    <property type="evidence" value="ECO:0007669"/>
    <property type="project" value="UniProtKB-KW"/>
</dbReference>
<evidence type="ECO:0000313" key="12">
    <source>
        <dbReference type="EMBL" id="PCI98944.1"/>
    </source>
</evidence>
<keyword evidence="5 8" id="KW-0378">Hydrolase</keyword>
<feature type="compositionally biased region" description="Polar residues" evidence="9">
    <location>
        <begin position="173"/>
        <end position="182"/>
    </location>
</feature>
<sequence>MANNKMLIDATHEEETRVVIVKGNKIEEFDFEAANRRQLKGNIYLAKVTRVEPSLQAAFVDFGGNRHGFLAFSEIHPDYYQIPAADRALLLKEEAEAAAEANREEERYENNRNQNNNEDVEVAEEDAGNNNRRGGRNNNNRRRGRRGNTRFTRLPARGIFTSLPENEAKAEETNQADAQPTVETEDKEERNPRGRSRGRGRGYRGRGRGRNNSRMGSRPLRGVYTSLPPYVSALNEDTPFEKYDNRNANKTAAESTGLADSVKSVDVENTSGVVSIFDQDDENNTDSVEVLDNSNEAQVEEAQAPVKRKTRARKRYEIQQVIKRRQIILVQVVKEERGNKGAALTTYLSLAGRYCVLMPNTPKGGGISRKITNAPDRKRLKEVAESLILDEGMGLIVRTAGANRTKMDIKRDYEYLIRLWENVRNLTLRSVAPHLVYEEGNLIKRSIRDLYDRDIDAVIVSGDKAYKDAKAFMQMLMPSHAKKVQHYKEAQPIFIRHHIEQQLDTIYSPNVTLKSGGYLVINQTEALVSIDINSGKSTKENSIENTAVNTNLEAAEEIARQLRLRDLAGLVVIDFIDMEENRNNRAVEKRMKDCLASDRARIQVGRISHFGLLEMSRQRLRASLLEGSTDMCPHCHGTGLIRSNSSMALHILNALEHQLIQGRGPSLNIFAPLNITMFLLNNKRQQLFEIENRYNARVNIEVDPHLEGVSYRIETSDLEVPKRVTDGAIRLETEYGSDDELEAETADKKAEHKADEAEASENQNITEEEESRKPRRNSRRNSRGRGNGRGRKNADDETQNTAEKTDVSVESPAVDGDKAAAQPETAKAEDVKSEKPTRRARPAFVEGESEATEAKPDADVKADDEKPKRRARPKAAKAKTEATDAKPDVTEANEKPKRRARPAAAKAKTEATSEATEAKPSADAKQGWWSRRFSRN</sequence>
<dbReference type="PANTHER" id="PTHR30001:SF1">
    <property type="entry name" value="RIBONUCLEASE E_G-LIKE PROTEIN, CHLOROPLASTIC"/>
    <property type="match status" value="1"/>
</dbReference>
<comment type="function">
    <text evidence="8">Endoribonuclease that plays a central role in RNA processing and decay. Required for the maturation of 5S and 16S rRNAs and the majority of tRNAs. Also involved in the degradation of most mRNAs.</text>
</comment>
<dbReference type="InterPro" id="IPR004659">
    <property type="entry name" value="RNase_E/G"/>
</dbReference>
<gene>
    <name evidence="8" type="primary">rne</name>
    <name evidence="12" type="ORF">COB13_12710</name>
</gene>
<dbReference type="Pfam" id="PF20833">
    <property type="entry name" value="RNase_E_G_Thio"/>
    <property type="match status" value="1"/>
</dbReference>
<protein>
    <recommendedName>
        <fullName evidence="8">Ribonuclease E</fullName>
        <shortName evidence="8">RNase E</shortName>
        <ecNumber evidence="8">3.1.26.12</ecNumber>
    </recommendedName>
</protein>
<feature type="compositionally biased region" description="Basic residues" evidence="9">
    <location>
        <begin position="868"/>
        <end position="877"/>
    </location>
</feature>
<evidence type="ECO:0000256" key="3">
    <source>
        <dbReference type="ARBA" id="ARBA00022723"/>
    </source>
</evidence>
<feature type="compositionally biased region" description="Basic and acidic residues" evidence="9">
    <location>
        <begin position="907"/>
        <end position="922"/>
    </location>
</feature>
<dbReference type="SUPFAM" id="SSF50249">
    <property type="entry name" value="Nucleic acid-binding proteins"/>
    <property type="match status" value="1"/>
</dbReference>
<comment type="similarity">
    <text evidence="8">Belongs to the RNase E/G family. RNase E subfamily.</text>
</comment>